<dbReference type="SUPFAM" id="SSF57850">
    <property type="entry name" value="RING/U-box"/>
    <property type="match status" value="1"/>
</dbReference>
<dbReference type="STRING" id="1611254.A0A2G5VTV3"/>
<name>A0A2G5VTV3_9PELO</name>
<dbReference type="PANTHER" id="PTHR22791:SF34">
    <property type="entry name" value="RING-TYPE DOMAIN-CONTAINING PROTEIN"/>
    <property type="match status" value="1"/>
</dbReference>
<proteinExistence type="predicted"/>
<feature type="domain" description="RING-type" evidence="6">
    <location>
        <begin position="17"/>
        <end position="63"/>
    </location>
</feature>
<dbReference type="GO" id="GO:0008270">
    <property type="term" value="F:zinc ion binding"/>
    <property type="evidence" value="ECO:0007669"/>
    <property type="project" value="UniProtKB-KW"/>
</dbReference>
<gene>
    <name evidence="7" type="primary">Cnig_chr_I.g529</name>
    <name evidence="7" type="ORF">B9Z55_000529</name>
</gene>
<dbReference type="Proteomes" id="UP000230233">
    <property type="component" value="Chromosome I"/>
</dbReference>
<dbReference type="GO" id="GO:0061630">
    <property type="term" value="F:ubiquitin protein ligase activity"/>
    <property type="evidence" value="ECO:0007669"/>
    <property type="project" value="TreeGrafter"/>
</dbReference>
<organism evidence="7 8">
    <name type="scientific">Caenorhabditis nigoni</name>
    <dbReference type="NCBI Taxonomy" id="1611254"/>
    <lineage>
        <taxon>Eukaryota</taxon>
        <taxon>Metazoa</taxon>
        <taxon>Ecdysozoa</taxon>
        <taxon>Nematoda</taxon>
        <taxon>Chromadorea</taxon>
        <taxon>Rhabditida</taxon>
        <taxon>Rhabditina</taxon>
        <taxon>Rhabditomorpha</taxon>
        <taxon>Rhabditoidea</taxon>
        <taxon>Rhabditidae</taxon>
        <taxon>Peloderinae</taxon>
        <taxon>Caenorhabditis</taxon>
    </lineage>
</organism>
<dbReference type="PROSITE" id="PS00518">
    <property type="entry name" value="ZF_RING_1"/>
    <property type="match status" value="1"/>
</dbReference>
<dbReference type="OrthoDB" id="252722at2759"/>
<keyword evidence="2 4" id="KW-0863">Zinc-finger</keyword>
<dbReference type="Pfam" id="PF13445">
    <property type="entry name" value="zf-RING_UBOX"/>
    <property type="match status" value="1"/>
</dbReference>
<reference evidence="8" key="1">
    <citation type="submission" date="2017-10" db="EMBL/GenBank/DDBJ databases">
        <title>Rapid genome shrinkage in a self-fertile nematode reveals novel sperm competition proteins.</title>
        <authorList>
            <person name="Yin D."/>
            <person name="Schwarz E.M."/>
            <person name="Thomas C.G."/>
            <person name="Felde R.L."/>
            <person name="Korf I.F."/>
            <person name="Cutter A.D."/>
            <person name="Schartner C.M."/>
            <person name="Ralston E.J."/>
            <person name="Meyer B.J."/>
            <person name="Haag E.S."/>
        </authorList>
    </citation>
    <scope>NUCLEOTIDE SEQUENCE [LARGE SCALE GENOMIC DNA]</scope>
    <source>
        <strain evidence="8">JU1422</strain>
    </source>
</reference>
<evidence type="ECO:0000256" key="2">
    <source>
        <dbReference type="ARBA" id="ARBA00022771"/>
    </source>
</evidence>
<feature type="compositionally biased region" description="Acidic residues" evidence="5">
    <location>
        <begin position="303"/>
        <end position="341"/>
    </location>
</feature>
<dbReference type="InterPro" id="IPR001841">
    <property type="entry name" value="Znf_RING"/>
</dbReference>
<protein>
    <recommendedName>
        <fullName evidence="6">RING-type domain-containing protein</fullName>
    </recommendedName>
</protein>
<evidence type="ECO:0000256" key="4">
    <source>
        <dbReference type="PROSITE-ProRule" id="PRU00175"/>
    </source>
</evidence>
<dbReference type="EMBL" id="PDUG01000001">
    <property type="protein sequence ID" value="PIC55121.1"/>
    <property type="molecule type" value="Genomic_DNA"/>
</dbReference>
<comment type="caution">
    <text evidence="7">The sequence shown here is derived from an EMBL/GenBank/DDBJ whole genome shotgun (WGS) entry which is preliminary data.</text>
</comment>
<dbReference type="Gene3D" id="3.30.40.10">
    <property type="entry name" value="Zinc/RING finger domain, C3HC4 (zinc finger)"/>
    <property type="match status" value="1"/>
</dbReference>
<feature type="region of interest" description="Disordered" evidence="5">
    <location>
        <begin position="261"/>
        <end position="341"/>
    </location>
</feature>
<keyword evidence="8" id="KW-1185">Reference proteome</keyword>
<evidence type="ECO:0000259" key="6">
    <source>
        <dbReference type="PROSITE" id="PS50089"/>
    </source>
</evidence>
<dbReference type="GO" id="GO:0016567">
    <property type="term" value="P:protein ubiquitination"/>
    <property type="evidence" value="ECO:0007669"/>
    <property type="project" value="TreeGrafter"/>
</dbReference>
<evidence type="ECO:0000256" key="3">
    <source>
        <dbReference type="ARBA" id="ARBA00022833"/>
    </source>
</evidence>
<keyword evidence="3" id="KW-0862">Zinc</keyword>
<dbReference type="PROSITE" id="PS50089">
    <property type="entry name" value="ZF_RING_2"/>
    <property type="match status" value="1"/>
</dbReference>
<dbReference type="AlphaFoldDB" id="A0A2G5VTV3"/>
<evidence type="ECO:0000313" key="7">
    <source>
        <dbReference type="EMBL" id="PIC55121.1"/>
    </source>
</evidence>
<dbReference type="InterPro" id="IPR051435">
    <property type="entry name" value="RING_finger_E3_ubiq-ligases"/>
</dbReference>
<dbReference type="SMART" id="SM00184">
    <property type="entry name" value="RING"/>
    <property type="match status" value="1"/>
</dbReference>
<dbReference type="PANTHER" id="PTHR22791">
    <property type="entry name" value="RING-TYPE DOMAIN-CONTAINING PROTEIN"/>
    <property type="match status" value="1"/>
</dbReference>
<keyword evidence="1" id="KW-0479">Metal-binding</keyword>
<sequence>MTVQEPFIPVMESLCSCPVCYSKFNETTRIAQMLHCGHTFCSQCVKNVQKYGNRAHLKCPSCRAETNCDPDKVGTNFLVMEMIRKIGLMGPNEIAPAKRSRKEERERKIDEMIDESYRQLIVDVKSGLMVKFEEFRDGLRKSTIQSVQSELEILNECVLDAVSDACNKFTDSEGEDDDEQEEDITSILLESARDSDGSVMSIEVSSRNEGNIFQRAFDRLFRRRVSWGWRKNWKKGLEMSKNGRSLSETDKGRSLQISKWTESFRKEQGRNTPSSTSSVIIGRSSQRRIVISSSSSPSTSSGDESDDEENDGMDGMESESMESTSDDDEDDDDEEEEEEDV</sequence>
<evidence type="ECO:0000256" key="1">
    <source>
        <dbReference type="ARBA" id="ARBA00022723"/>
    </source>
</evidence>
<feature type="compositionally biased region" description="Low complexity" evidence="5">
    <location>
        <begin position="274"/>
        <end position="302"/>
    </location>
</feature>
<dbReference type="InterPro" id="IPR027370">
    <property type="entry name" value="Znf-RING_euk"/>
</dbReference>
<dbReference type="InterPro" id="IPR013083">
    <property type="entry name" value="Znf_RING/FYVE/PHD"/>
</dbReference>
<evidence type="ECO:0000313" key="8">
    <source>
        <dbReference type="Proteomes" id="UP000230233"/>
    </source>
</evidence>
<evidence type="ECO:0000256" key="5">
    <source>
        <dbReference type="SAM" id="MobiDB-lite"/>
    </source>
</evidence>
<dbReference type="InterPro" id="IPR017907">
    <property type="entry name" value="Znf_RING_CS"/>
</dbReference>
<accession>A0A2G5VTV3</accession>